<protein>
    <submittedName>
        <fullName evidence="3">Secreted protein</fullName>
    </submittedName>
</protein>
<dbReference type="AlphaFoldDB" id="A0A183U4H3"/>
<evidence type="ECO:0000313" key="2">
    <source>
        <dbReference type="Proteomes" id="UP000050794"/>
    </source>
</evidence>
<dbReference type="Proteomes" id="UP000050794">
    <property type="component" value="Unassembled WGS sequence"/>
</dbReference>
<proteinExistence type="predicted"/>
<keyword evidence="2" id="KW-1185">Reference proteome</keyword>
<accession>A0A183U4H3</accession>
<reference evidence="3" key="1">
    <citation type="submission" date="2016-06" db="UniProtKB">
        <authorList>
            <consortium name="WormBaseParasite"/>
        </authorList>
    </citation>
    <scope>IDENTIFICATION</scope>
</reference>
<evidence type="ECO:0000313" key="3">
    <source>
        <dbReference type="WBParaSite" id="TCNE_0000339301-mRNA-1"/>
    </source>
</evidence>
<dbReference type="WBParaSite" id="TCNE_0000339301-mRNA-1">
    <property type="protein sequence ID" value="TCNE_0000339301-mRNA-1"/>
    <property type="gene ID" value="TCNE_0000339301"/>
</dbReference>
<gene>
    <name evidence="1" type="ORF">TCNE_LOCUS3393</name>
</gene>
<organism evidence="2 3">
    <name type="scientific">Toxocara canis</name>
    <name type="common">Canine roundworm</name>
    <dbReference type="NCBI Taxonomy" id="6265"/>
    <lineage>
        <taxon>Eukaryota</taxon>
        <taxon>Metazoa</taxon>
        <taxon>Ecdysozoa</taxon>
        <taxon>Nematoda</taxon>
        <taxon>Chromadorea</taxon>
        <taxon>Rhabditida</taxon>
        <taxon>Spirurina</taxon>
        <taxon>Ascaridomorpha</taxon>
        <taxon>Ascaridoidea</taxon>
        <taxon>Toxocaridae</taxon>
        <taxon>Toxocara</taxon>
    </lineage>
</organism>
<evidence type="ECO:0000313" key="1">
    <source>
        <dbReference type="EMBL" id="VDM29110.1"/>
    </source>
</evidence>
<name>A0A183U4H3_TOXCA</name>
<dbReference type="EMBL" id="UYWY01004292">
    <property type="protein sequence ID" value="VDM29110.1"/>
    <property type="molecule type" value="Genomic_DNA"/>
</dbReference>
<reference evidence="1 2" key="2">
    <citation type="submission" date="2018-11" db="EMBL/GenBank/DDBJ databases">
        <authorList>
            <consortium name="Pathogen Informatics"/>
        </authorList>
    </citation>
    <scope>NUCLEOTIDE SEQUENCE [LARGE SCALE GENOMIC DNA]</scope>
</reference>
<sequence>MEGTAAATSTILPIPTVGATSIVDSISTRKPLQRCCGLDRGVDEREMDVIFVLIMFRFLFALDPVTRCL</sequence>